<evidence type="ECO:0000313" key="3">
    <source>
        <dbReference type="EMBL" id="SHJ41844.1"/>
    </source>
</evidence>
<reference evidence="3 4" key="1">
    <citation type="submission" date="2016-11" db="EMBL/GenBank/DDBJ databases">
        <authorList>
            <person name="Varghese N."/>
            <person name="Submissions S."/>
        </authorList>
    </citation>
    <scope>NUCLEOTIDE SEQUENCE [LARGE SCALE GENOMIC DNA]</scope>
    <source>
        <strain evidence="3 4">DSM 17919</strain>
    </source>
</reference>
<dbReference type="SUPFAM" id="SSF141371">
    <property type="entry name" value="PilZ domain-like"/>
    <property type="match status" value="1"/>
</dbReference>
<dbReference type="Gene3D" id="2.40.10.220">
    <property type="entry name" value="predicted glycosyltransferase like domains"/>
    <property type="match status" value="1"/>
</dbReference>
<dbReference type="InterPro" id="IPR009875">
    <property type="entry name" value="PilZ_domain"/>
</dbReference>
<dbReference type="Proteomes" id="UP000184001">
    <property type="component" value="Unassembled WGS sequence"/>
</dbReference>
<dbReference type="EMBL" id="FQZR01000005">
    <property type="protein sequence ID" value="SHJ41844.1"/>
    <property type="molecule type" value="Genomic_DNA"/>
</dbReference>
<reference evidence="2 5" key="2">
    <citation type="submission" date="2024-07" db="EMBL/GenBank/DDBJ databases">
        <title>Active virus-host system and metabolic interactions in a Lokiarchaeon culture.</title>
        <authorList>
            <person name="Ponce Toledo R.I."/>
            <person name="Rodrigues Oliveira T."/>
            <person name="Schleper C."/>
        </authorList>
    </citation>
    <scope>NUCLEOTIDE SEQUENCE [LARGE SCALE GENOMIC DNA]</scope>
    <source>
        <strain evidence="2 5">B35</strain>
    </source>
</reference>
<evidence type="ECO:0000259" key="1">
    <source>
        <dbReference type="Pfam" id="PF07238"/>
    </source>
</evidence>
<dbReference type="Pfam" id="PF07238">
    <property type="entry name" value="PilZ"/>
    <property type="match status" value="1"/>
</dbReference>
<keyword evidence="5" id="KW-1185">Reference proteome</keyword>
<dbReference type="AlphaFoldDB" id="A0A8G2CB02"/>
<dbReference type="Proteomes" id="UP001568358">
    <property type="component" value="Unassembled WGS sequence"/>
</dbReference>
<feature type="domain" description="PilZ" evidence="1">
    <location>
        <begin position="36"/>
        <end position="128"/>
    </location>
</feature>
<evidence type="ECO:0000313" key="5">
    <source>
        <dbReference type="Proteomes" id="UP001568358"/>
    </source>
</evidence>
<gene>
    <name evidence="2" type="ORF">AB2Z07_03970</name>
    <name evidence="3" type="ORF">SAMN05660830_02423</name>
</gene>
<name>A0A8G2CB02_9BACT</name>
<dbReference type="RefSeq" id="WP_161624758.1">
    <property type="nucleotide sequence ID" value="NZ_CP192217.1"/>
</dbReference>
<proteinExistence type="predicted"/>
<dbReference type="GO" id="GO:0035438">
    <property type="term" value="F:cyclic-di-GMP binding"/>
    <property type="evidence" value="ECO:0007669"/>
    <property type="project" value="InterPro"/>
</dbReference>
<evidence type="ECO:0000313" key="4">
    <source>
        <dbReference type="Proteomes" id="UP000184001"/>
    </source>
</evidence>
<dbReference type="EMBL" id="JBFSOO010000002">
    <property type="protein sequence ID" value="MEZ6852694.1"/>
    <property type="molecule type" value="Genomic_DNA"/>
</dbReference>
<accession>A0A8G2CB02</accession>
<organism evidence="3 4">
    <name type="scientific">Halodesulfovibrio aestuarii</name>
    <dbReference type="NCBI Taxonomy" id="126333"/>
    <lineage>
        <taxon>Bacteria</taxon>
        <taxon>Pseudomonadati</taxon>
        <taxon>Thermodesulfobacteriota</taxon>
        <taxon>Desulfovibrionia</taxon>
        <taxon>Desulfovibrionales</taxon>
        <taxon>Desulfovibrionaceae</taxon>
        <taxon>Halodesulfovibrio</taxon>
    </lineage>
</organism>
<evidence type="ECO:0000313" key="2">
    <source>
        <dbReference type="EMBL" id="MEZ6852694.1"/>
    </source>
</evidence>
<comment type="caution">
    <text evidence="3">The sequence shown here is derived from an EMBL/GenBank/DDBJ whole genome shotgun (WGS) entry which is preliminary data.</text>
</comment>
<protein>
    <submittedName>
        <fullName evidence="3">PilZ domain-containing protein</fullName>
    </submittedName>
</protein>
<sequence>MPQEAHYRERRAMTRYPHPFTASIAEFVFPMSCQPEFKAECLDMTSKGAMLEVCSIIPKGSVQQVSIELPGFEKKLHKNSLLNCDSPYQIRVVSRVIWATVKNDTSVIGIEFLNMNKSAEQALARYLKEKRTQGLPDNKS</sequence>